<feature type="transmembrane region" description="Helical" evidence="1">
    <location>
        <begin position="60"/>
        <end position="79"/>
    </location>
</feature>
<dbReference type="EMBL" id="JACHMQ010000001">
    <property type="protein sequence ID" value="MBB6399737.1"/>
    <property type="molecule type" value="Genomic_DNA"/>
</dbReference>
<dbReference type="AlphaFoldDB" id="A0A7X0L2P7"/>
<dbReference type="RefSeq" id="WP_185031773.1">
    <property type="nucleotide sequence ID" value="NZ_JACHMQ010000001.1"/>
</dbReference>
<evidence type="ECO:0000313" key="2">
    <source>
        <dbReference type="EMBL" id="MBB6399737.1"/>
    </source>
</evidence>
<name>A0A7X0L2P7_9ACTN</name>
<evidence type="ECO:0000256" key="1">
    <source>
        <dbReference type="SAM" id="Phobius"/>
    </source>
</evidence>
<comment type="caution">
    <text evidence="2">The sequence shown here is derived from an EMBL/GenBank/DDBJ whole genome shotgun (WGS) entry which is preliminary data.</text>
</comment>
<keyword evidence="1" id="KW-0472">Membrane</keyword>
<organism evidence="2 3">
    <name type="scientific">Actinomadura coerulea</name>
    <dbReference type="NCBI Taxonomy" id="46159"/>
    <lineage>
        <taxon>Bacteria</taxon>
        <taxon>Bacillati</taxon>
        <taxon>Actinomycetota</taxon>
        <taxon>Actinomycetes</taxon>
        <taxon>Streptosporangiales</taxon>
        <taxon>Thermomonosporaceae</taxon>
        <taxon>Actinomadura</taxon>
    </lineage>
</organism>
<keyword evidence="1" id="KW-1133">Transmembrane helix</keyword>
<keyword evidence="1" id="KW-0812">Transmembrane</keyword>
<protein>
    <submittedName>
        <fullName evidence="2">Uncharacterized protein</fullName>
    </submittedName>
</protein>
<accession>A0A7X0L2P7</accession>
<gene>
    <name evidence="2" type="ORF">BKA00_006651</name>
</gene>
<proteinExistence type="predicted"/>
<dbReference type="Proteomes" id="UP000546324">
    <property type="component" value="Unassembled WGS sequence"/>
</dbReference>
<keyword evidence="3" id="KW-1185">Reference proteome</keyword>
<feature type="transmembrane region" description="Helical" evidence="1">
    <location>
        <begin position="12"/>
        <end position="31"/>
    </location>
</feature>
<evidence type="ECO:0000313" key="3">
    <source>
        <dbReference type="Proteomes" id="UP000546324"/>
    </source>
</evidence>
<reference evidence="2 3" key="1">
    <citation type="submission" date="2020-08" db="EMBL/GenBank/DDBJ databases">
        <title>Sequencing the genomes of 1000 actinobacteria strains.</title>
        <authorList>
            <person name="Klenk H.-P."/>
        </authorList>
    </citation>
    <scope>NUCLEOTIDE SEQUENCE [LARGE SCALE GENOMIC DNA]</scope>
    <source>
        <strain evidence="2 3">DSM 43675</strain>
    </source>
</reference>
<sequence>MQAMSGRPNGWWISPAIPTIANCALAVLWAFSALGGWGDAAFCGEDEGRDPGCAAGFEDAVRISAPAAAIAAALAVTAWSTPVVRRKARRLGAALAVAALLWVIAEGVLFIGGYLAKP</sequence>
<feature type="transmembrane region" description="Helical" evidence="1">
    <location>
        <begin position="91"/>
        <end position="116"/>
    </location>
</feature>